<protein>
    <submittedName>
        <fullName evidence="1">Uncharacterized protein</fullName>
    </submittedName>
</protein>
<evidence type="ECO:0000313" key="1">
    <source>
        <dbReference type="EMBL" id="MEA5403388.1"/>
    </source>
</evidence>
<sequence>MLNLEYIVENSGDSTLESYTYSGGLLTVNIDLGDFDKEVLIKIRTDGMSFKSYYLDKIEALYRTCRIEIQELTGILSVENGMYVPSNNFGEFMNEKKLNYHLAYGEKTSSMKYMFSLVGYDRLLSCLVSDLDCITLEEVN</sequence>
<dbReference type="Proteomes" id="UP001303899">
    <property type="component" value="Unassembled WGS sequence"/>
</dbReference>
<dbReference type="EMBL" id="JAYGIL010000011">
    <property type="protein sequence ID" value="MEA5403388.1"/>
    <property type="molecule type" value="Genomic_DNA"/>
</dbReference>
<comment type="caution">
    <text evidence="1">The sequence shown here is derived from an EMBL/GenBank/DDBJ whole genome shotgun (WGS) entry which is preliminary data.</text>
</comment>
<name>A0ABU5S4J0_9BACT</name>
<dbReference type="RefSeq" id="WP_323328848.1">
    <property type="nucleotide sequence ID" value="NZ_JAYGIL010000011.1"/>
</dbReference>
<proteinExistence type="predicted"/>
<evidence type="ECO:0000313" key="2">
    <source>
        <dbReference type="Proteomes" id="UP001303899"/>
    </source>
</evidence>
<reference evidence="1 2" key="1">
    <citation type="submission" date="2023-12" db="EMBL/GenBank/DDBJ databases">
        <title>Novel species of the genus Arcicella isolated from rivers.</title>
        <authorList>
            <person name="Lu H."/>
        </authorList>
    </citation>
    <scope>NUCLEOTIDE SEQUENCE [LARGE SCALE GENOMIC DNA]</scope>
    <source>
        <strain evidence="1 2">DC2W</strain>
    </source>
</reference>
<organism evidence="1 2">
    <name type="scientific">Arcicella gelida</name>
    <dbReference type="NCBI Taxonomy" id="2984195"/>
    <lineage>
        <taxon>Bacteria</taxon>
        <taxon>Pseudomonadati</taxon>
        <taxon>Bacteroidota</taxon>
        <taxon>Cytophagia</taxon>
        <taxon>Cytophagales</taxon>
        <taxon>Flectobacillaceae</taxon>
        <taxon>Arcicella</taxon>
    </lineage>
</organism>
<accession>A0ABU5S4J0</accession>
<keyword evidence="2" id="KW-1185">Reference proteome</keyword>
<gene>
    <name evidence="1" type="ORF">VB776_10705</name>
</gene>